<dbReference type="GO" id="GO:0005634">
    <property type="term" value="C:nucleus"/>
    <property type="evidence" value="ECO:0007669"/>
    <property type="project" value="TreeGrafter"/>
</dbReference>
<sequence>MHGLVAYDDDSQSDSEKPTPNDKELRQSHKPSTDSRRSTKSQIIIKRSSNIHKNHPRAHLSEQVKGNTSSEAHSRPRSLPHSHSSQERRATENNPEQRVPDTERTPVRAEEDDIDRIRALLRPPSIPGVEDWGIPGPSNEPCDPAIKTKLAQFSALKHDPHNPKHFNDSLMSNRSFRNPHLYAKLVEFVDVDERATNFPKDIWDPLDVQEDWFADKIEHQATAQTSVKRSSIAFTSATSTSSSSLLPTSASAPFNPPPPPAASGLPTGPSSMRGSRPTYAHGAGGGRDRGHDVGSGAILGGGKRPSRFQPYGGGGAGGGYSGKSRERAYYG</sequence>
<dbReference type="InterPro" id="IPR012479">
    <property type="entry name" value="SAP30BP"/>
</dbReference>
<dbReference type="AlphaFoldDB" id="A0AAD5VIG4"/>
<feature type="region of interest" description="Disordered" evidence="1">
    <location>
        <begin position="239"/>
        <end position="331"/>
    </location>
</feature>
<feature type="region of interest" description="Disordered" evidence="1">
    <location>
        <begin position="1"/>
        <end position="115"/>
    </location>
</feature>
<dbReference type="Pfam" id="PF07818">
    <property type="entry name" value="HCNGP"/>
    <property type="match status" value="1"/>
</dbReference>
<feature type="compositionally biased region" description="Gly residues" evidence="1">
    <location>
        <begin position="311"/>
        <end position="321"/>
    </location>
</feature>
<dbReference type="PANTHER" id="PTHR13464:SF0">
    <property type="entry name" value="SAP30-BINDING PROTEIN"/>
    <property type="match status" value="1"/>
</dbReference>
<proteinExistence type="predicted"/>
<reference evidence="2" key="1">
    <citation type="submission" date="2022-07" db="EMBL/GenBank/DDBJ databases">
        <title>Genome Sequence of Leucocoprinus birnbaumii.</title>
        <authorList>
            <person name="Buettner E."/>
        </authorList>
    </citation>
    <scope>NUCLEOTIDE SEQUENCE</scope>
    <source>
        <strain evidence="2">VT141</strain>
    </source>
</reference>
<name>A0AAD5VIG4_9AGAR</name>
<evidence type="ECO:0000313" key="3">
    <source>
        <dbReference type="Proteomes" id="UP001213000"/>
    </source>
</evidence>
<accession>A0AAD5VIG4</accession>
<evidence type="ECO:0000313" key="2">
    <source>
        <dbReference type="EMBL" id="KAJ3557523.1"/>
    </source>
</evidence>
<feature type="compositionally biased region" description="Basic residues" evidence="1">
    <location>
        <begin position="49"/>
        <end position="58"/>
    </location>
</feature>
<dbReference type="Proteomes" id="UP001213000">
    <property type="component" value="Unassembled WGS sequence"/>
</dbReference>
<dbReference type="PANTHER" id="PTHR13464">
    <property type="entry name" value="TRANSCRIPTIONAL REGULATOR PROTEIN HCNGP"/>
    <property type="match status" value="1"/>
</dbReference>
<organism evidence="2 3">
    <name type="scientific">Leucocoprinus birnbaumii</name>
    <dbReference type="NCBI Taxonomy" id="56174"/>
    <lineage>
        <taxon>Eukaryota</taxon>
        <taxon>Fungi</taxon>
        <taxon>Dikarya</taxon>
        <taxon>Basidiomycota</taxon>
        <taxon>Agaricomycotina</taxon>
        <taxon>Agaricomycetes</taxon>
        <taxon>Agaricomycetidae</taxon>
        <taxon>Agaricales</taxon>
        <taxon>Agaricineae</taxon>
        <taxon>Agaricaceae</taxon>
        <taxon>Leucocoprinus</taxon>
    </lineage>
</organism>
<protein>
    <recommendedName>
        <fullName evidence="4">HCNGP-domain-containing protein</fullName>
    </recommendedName>
</protein>
<feature type="compositionally biased region" description="Low complexity" evidence="1">
    <location>
        <begin position="262"/>
        <end position="271"/>
    </location>
</feature>
<feature type="compositionally biased region" description="Basic and acidic residues" evidence="1">
    <location>
        <begin position="98"/>
        <end position="109"/>
    </location>
</feature>
<evidence type="ECO:0000256" key="1">
    <source>
        <dbReference type="SAM" id="MobiDB-lite"/>
    </source>
</evidence>
<feature type="compositionally biased region" description="Basic and acidic residues" evidence="1">
    <location>
        <begin position="14"/>
        <end position="37"/>
    </location>
</feature>
<feature type="compositionally biased region" description="Low complexity" evidence="1">
    <location>
        <begin position="239"/>
        <end position="253"/>
    </location>
</feature>
<dbReference type="GO" id="GO:0006355">
    <property type="term" value="P:regulation of DNA-templated transcription"/>
    <property type="evidence" value="ECO:0007669"/>
    <property type="project" value="InterPro"/>
</dbReference>
<keyword evidence="3" id="KW-1185">Reference proteome</keyword>
<comment type="caution">
    <text evidence="2">The sequence shown here is derived from an EMBL/GenBank/DDBJ whole genome shotgun (WGS) entry which is preliminary data.</text>
</comment>
<evidence type="ECO:0008006" key="4">
    <source>
        <dbReference type="Google" id="ProtNLM"/>
    </source>
</evidence>
<dbReference type="EMBL" id="JANIEX010001474">
    <property type="protein sequence ID" value="KAJ3557523.1"/>
    <property type="molecule type" value="Genomic_DNA"/>
</dbReference>
<gene>
    <name evidence="2" type="ORF">NP233_g11717</name>
</gene>